<dbReference type="GO" id="GO:0005940">
    <property type="term" value="C:septin ring"/>
    <property type="evidence" value="ECO:0007669"/>
    <property type="project" value="InterPro"/>
</dbReference>
<evidence type="ECO:0000256" key="7">
    <source>
        <dbReference type="SAM" id="Phobius"/>
    </source>
</evidence>
<evidence type="ECO:0000313" key="8">
    <source>
        <dbReference type="EMBL" id="OJG14359.1"/>
    </source>
</evidence>
<protein>
    <recommendedName>
        <fullName evidence="6">Septation ring formation regulator EzrA</fullName>
    </recommendedName>
</protein>
<feature type="coiled-coil region" evidence="6">
    <location>
        <begin position="397"/>
        <end position="427"/>
    </location>
</feature>
<evidence type="ECO:0000256" key="2">
    <source>
        <dbReference type="ARBA" id="ARBA00022989"/>
    </source>
</evidence>
<keyword evidence="5 6" id="KW-0717">Septation</keyword>
<feature type="coiled-coil region" evidence="6">
    <location>
        <begin position="476"/>
        <end position="503"/>
    </location>
</feature>
<dbReference type="STRING" id="317010.RU96_GL000921"/>
<evidence type="ECO:0000256" key="3">
    <source>
        <dbReference type="ARBA" id="ARBA00023054"/>
    </source>
</evidence>
<feature type="topological domain" description="Extracellular" evidence="6">
    <location>
        <begin position="1"/>
        <end position="16"/>
    </location>
</feature>
<keyword evidence="1 6" id="KW-0812">Transmembrane</keyword>
<organism evidence="8 9">
    <name type="scientific">Enterococcus canintestini</name>
    <dbReference type="NCBI Taxonomy" id="317010"/>
    <lineage>
        <taxon>Bacteria</taxon>
        <taxon>Bacillati</taxon>
        <taxon>Bacillota</taxon>
        <taxon>Bacilli</taxon>
        <taxon>Lactobacillales</taxon>
        <taxon>Enterococcaceae</taxon>
        <taxon>Enterococcus</taxon>
    </lineage>
</organism>
<comment type="similarity">
    <text evidence="6">Belongs to the EzrA family.</text>
</comment>
<comment type="function">
    <text evidence="6">Negative regulator of FtsZ ring formation; modulates the frequency and position of FtsZ ring formation. Inhibits FtsZ ring formation at polar sites. Interacts either with FtsZ or with one of its binding partners to promote depolymerization.</text>
</comment>
<dbReference type="GO" id="GO:0000921">
    <property type="term" value="P:septin ring assembly"/>
    <property type="evidence" value="ECO:0007669"/>
    <property type="project" value="InterPro"/>
</dbReference>
<accession>A0A1L8R3K9</accession>
<evidence type="ECO:0000313" key="9">
    <source>
        <dbReference type="Proteomes" id="UP000182835"/>
    </source>
</evidence>
<comment type="subcellular location">
    <subcellularLocation>
        <location evidence="6">Cell membrane</location>
        <topology evidence="6">Single-pass membrane protein</topology>
    </subcellularLocation>
    <text evidence="6">Colocalized with FtsZ to the nascent septal site.</text>
</comment>
<comment type="caution">
    <text evidence="8">The sequence shown here is derived from an EMBL/GenBank/DDBJ whole genome shotgun (WGS) entry which is preliminary data.</text>
</comment>
<evidence type="ECO:0000256" key="5">
    <source>
        <dbReference type="ARBA" id="ARBA00023210"/>
    </source>
</evidence>
<proteinExistence type="inferred from homology"/>
<feature type="coiled-coil region" evidence="6">
    <location>
        <begin position="112"/>
        <end position="174"/>
    </location>
</feature>
<keyword evidence="3 6" id="KW-0175">Coiled coil</keyword>
<dbReference type="NCBIfam" id="NF003410">
    <property type="entry name" value="PRK04778.1-4"/>
    <property type="match status" value="1"/>
</dbReference>
<feature type="topological domain" description="Cytoplasmic" evidence="6">
    <location>
        <begin position="36"/>
        <end position="581"/>
    </location>
</feature>
<evidence type="ECO:0000256" key="4">
    <source>
        <dbReference type="ARBA" id="ARBA00023136"/>
    </source>
</evidence>
<name>A0A1L8R3K9_9ENTE</name>
<keyword evidence="6" id="KW-1003">Cell membrane</keyword>
<dbReference type="AlphaFoldDB" id="A0A1L8R3K9"/>
<keyword evidence="2 6" id="KW-1133">Transmembrane helix</keyword>
<keyword evidence="4 6" id="KW-0472">Membrane</keyword>
<evidence type="ECO:0000256" key="1">
    <source>
        <dbReference type="ARBA" id="ARBA00022692"/>
    </source>
</evidence>
<keyword evidence="6" id="KW-0132">Cell division</keyword>
<dbReference type="GO" id="GO:0005886">
    <property type="term" value="C:plasma membrane"/>
    <property type="evidence" value="ECO:0007669"/>
    <property type="project" value="UniProtKB-SubCell"/>
</dbReference>
<dbReference type="GO" id="GO:0000917">
    <property type="term" value="P:division septum assembly"/>
    <property type="evidence" value="ECO:0007669"/>
    <property type="project" value="UniProtKB-KW"/>
</dbReference>
<dbReference type="HAMAP" id="MF_00728">
    <property type="entry name" value="EzrA"/>
    <property type="match status" value="1"/>
</dbReference>
<keyword evidence="6" id="KW-0131">Cell cycle</keyword>
<reference evidence="8 9" key="1">
    <citation type="submission" date="2014-12" db="EMBL/GenBank/DDBJ databases">
        <title>Draft genome sequences of 29 type strains of Enterococci.</title>
        <authorList>
            <person name="Zhong Z."/>
            <person name="Sun Z."/>
            <person name="Liu W."/>
            <person name="Zhang W."/>
            <person name="Zhang H."/>
        </authorList>
    </citation>
    <scope>NUCLEOTIDE SEQUENCE [LARGE SCALE GENOMIC DNA]</scope>
    <source>
        <strain evidence="8 9">DSM 21207</strain>
    </source>
</reference>
<dbReference type="Pfam" id="PF06160">
    <property type="entry name" value="EzrA"/>
    <property type="match status" value="1"/>
</dbReference>
<feature type="transmembrane region" description="Helical" evidence="7">
    <location>
        <begin position="12"/>
        <end position="34"/>
    </location>
</feature>
<dbReference type="InterPro" id="IPR010379">
    <property type="entry name" value="EzrA"/>
</dbReference>
<dbReference type="Proteomes" id="UP000182835">
    <property type="component" value="Unassembled WGS sequence"/>
</dbReference>
<dbReference type="EMBL" id="JXKG01000019">
    <property type="protein sequence ID" value="OJG14359.1"/>
    <property type="molecule type" value="Genomic_DNA"/>
</dbReference>
<evidence type="ECO:0000256" key="6">
    <source>
        <dbReference type="HAMAP-Rule" id="MF_00728"/>
    </source>
</evidence>
<sequence length="581" mass="67977">MKVEEPSMGSSNVVIGIVIAIIVVAAILYLISYFMRKKNQERLQALEDRREKLFDLPVLEEVDDVKKMHLVGQSQNTFREWNQKWNDISTSSFAELESQIFEVESLNETFRFFKAKNAIVDAEQTMDTMEKEVAEIRDGLKELRESEERNSLEVQKALDVYEDLKKNLREQGEEFGPAYSELQKQIKNIEIEFTQFVTLNTSGDPVEAREVLDSAEKHTYELEDRMKRIPAAYEELNKTFPDQLKEIQDGYKKLLEDHYVFPEENFQAEIDRVKKRVETSMGDLEKTEVDTVEVANRDTASGIDSLYNVMEREINARRYVVKNKPVIADYITHAHRNNHQLMIEIDHTAQSYTLNHNELGRVRGFQSEIDELTKQNKALEPKMDAHEIPFSEVQAFYKDAYKILDDLENQQVEIDNELRELRKGEKVAQEKVEQFEFQLRNLKRFVEKQRLPGLPNDYLESFFMATDRVEDLGKALNKIRVNMEDVNKIMKNCEADIKELDTRTHDLVDAAALTEQMMQYANRYRHSHAEIKAAIEGSLELFNKEYRYQDALDEIGAALERVEPGAFKRIENFYFKNRDLV</sequence>
<gene>
    <name evidence="6" type="primary">ezrA</name>
    <name evidence="8" type="ORF">RU96_GL000921</name>
</gene>